<evidence type="ECO:0008006" key="2">
    <source>
        <dbReference type="Google" id="ProtNLM"/>
    </source>
</evidence>
<dbReference type="SUPFAM" id="SSF49265">
    <property type="entry name" value="Fibronectin type III"/>
    <property type="match status" value="1"/>
</dbReference>
<sequence>MRNRVLKRKWIVMTVAAVFLAVFAFYGLPPTSANHAPAYLRIDEDAKDSNFVTWVGLADHYEVISHRALFSGGSYQFVAEEFYLVSEPRFEEGNILEGLTYQYRVRVVDKDGAPISRWSRSVKRTLDIQDYGDNVFTNPPTAVPEP</sequence>
<name>A0A6B0YVW7_9CHLR</name>
<dbReference type="EMBL" id="VXRG01000090">
    <property type="protein sequence ID" value="MXY93892.1"/>
    <property type="molecule type" value="Genomic_DNA"/>
</dbReference>
<organism evidence="1">
    <name type="scientific">Caldilineaceae bacterium SB0664_bin_27</name>
    <dbReference type="NCBI Taxonomy" id="2605260"/>
    <lineage>
        <taxon>Bacteria</taxon>
        <taxon>Bacillati</taxon>
        <taxon>Chloroflexota</taxon>
        <taxon>Caldilineae</taxon>
        <taxon>Caldilineales</taxon>
        <taxon>Caldilineaceae</taxon>
    </lineage>
</organism>
<dbReference type="InterPro" id="IPR036116">
    <property type="entry name" value="FN3_sf"/>
</dbReference>
<accession>A0A6B0YVW7</accession>
<comment type="caution">
    <text evidence="1">The sequence shown here is derived from an EMBL/GenBank/DDBJ whole genome shotgun (WGS) entry which is preliminary data.</text>
</comment>
<reference evidence="1" key="1">
    <citation type="submission" date="2019-09" db="EMBL/GenBank/DDBJ databases">
        <title>Characterisation of the sponge microbiome using genome-centric metagenomics.</title>
        <authorList>
            <person name="Engelberts J.P."/>
            <person name="Robbins S.J."/>
            <person name="De Goeij J.M."/>
            <person name="Aranda M."/>
            <person name="Bell S.C."/>
            <person name="Webster N.S."/>
        </authorList>
    </citation>
    <scope>NUCLEOTIDE SEQUENCE</scope>
    <source>
        <strain evidence="1">SB0664_bin_27</strain>
    </source>
</reference>
<gene>
    <name evidence="1" type="ORF">F4Y42_10645</name>
</gene>
<dbReference type="AlphaFoldDB" id="A0A6B0YVW7"/>
<evidence type="ECO:0000313" key="1">
    <source>
        <dbReference type="EMBL" id="MXY93892.1"/>
    </source>
</evidence>
<protein>
    <recommendedName>
        <fullName evidence="2">Fibronectin type III domain-containing protein</fullName>
    </recommendedName>
</protein>
<proteinExistence type="predicted"/>